<comment type="caution">
    <text evidence="1">The sequence shown here is derived from an EMBL/GenBank/DDBJ whole genome shotgun (WGS) entry which is preliminary data.</text>
</comment>
<dbReference type="RefSeq" id="WP_133504200.1">
    <property type="nucleotide sequence ID" value="NZ_SNXC01000013.1"/>
</dbReference>
<reference evidence="1 2" key="1">
    <citation type="submission" date="2019-03" db="EMBL/GenBank/DDBJ databases">
        <title>Genomic Encyclopedia of Type Strains, Phase III (KMG-III): the genomes of soil and plant-associated and newly described type strains.</title>
        <authorList>
            <person name="Whitman W."/>
        </authorList>
    </citation>
    <scope>NUCLEOTIDE SEQUENCE [LARGE SCALE GENOMIC DNA]</scope>
    <source>
        <strain evidence="1 2">CECT 7378</strain>
    </source>
</reference>
<dbReference type="Proteomes" id="UP000294656">
    <property type="component" value="Unassembled WGS sequence"/>
</dbReference>
<protein>
    <submittedName>
        <fullName evidence="1">Uncharacterized protein</fullName>
    </submittedName>
</protein>
<dbReference type="OrthoDB" id="7060236at2"/>
<dbReference type="EMBL" id="SNXC01000013">
    <property type="protein sequence ID" value="TDO96691.1"/>
    <property type="molecule type" value="Genomic_DNA"/>
</dbReference>
<proteinExistence type="predicted"/>
<evidence type="ECO:0000313" key="2">
    <source>
        <dbReference type="Proteomes" id="UP000294656"/>
    </source>
</evidence>
<dbReference type="AlphaFoldDB" id="A0A4R6M5R3"/>
<gene>
    <name evidence="1" type="ORF">DFP79_2454</name>
</gene>
<accession>A0A4R6M5R3</accession>
<organism evidence="1 2">
    <name type="scientific">Marinomonas balearica</name>
    <dbReference type="NCBI Taxonomy" id="491947"/>
    <lineage>
        <taxon>Bacteria</taxon>
        <taxon>Pseudomonadati</taxon>
        <taxon>Pseudomonadota</taxon>
        <taxon>Gammaproteobacteria</taxon>
        <taxon>Oceanospirillales</taxon>
        <taxon>Oceanospirillaceae</taxon>
        <taxon>Marinomonas</taxon>
    </lineage>
</organism>
<evidence type="ECO:0000313" key="1">
    <source>
        <dbReference type="EMBL" id="TDO96691.1"/>
    </source>
</evidence>
<keyword evidence="2" id="KW-1185">Reference proteome</keyword>
<sequence length="230" mass="25490">MSVTITINSAIYGGNDELCLARDVTQSVQARIKSGDTQVTFDNTSFGDPARRSGKGFAVVATIDEAQYVYAGKEGDTIDFSKFPVNHEGPGNLRVSEMKVIYDSSNSLFTECSIALENLAAEDYPNNTYPSSWVWLDFYLVASNTPIQRATAFTRVGELPVSITFPIGYKENQNFHLTGYEHDDMVKFLRRVPRLVEPGDYYLYAQVRNEKGTLNTSVGCFSASAFSYSA</sequence>
<name>A0A4R6M5R3_9GAMM</name>